<dbReference type="Proteomes" id="UP000789342">
    <property type="component" value="Unassembled WGS sequence"/>
</dbReference>
<keyword evidence="2 4" id="KW-0560">Oxidoreductase</keyword>
<dbReference type="GO" id="GO:0006520">
    <property type="term" value="P:amino acid metabolic process"/>
    <property type="evidence" value="ECO:0007669"/>
    <property type="project" value="InterPro"/>
</dbReference>
<evidence type="ECO:0000256" key="4">
    <source>
        <dbReference type="RuleBase" id="RU004417"/>
    </source>
</evidence>
<dbReference type="InterPro" id="IPR006095">
    <property type="entry name" value="Glu/Leu/Phe/Val/Trp_DH"/>
</dbReference>
<evidence type="ECO:0000313" key="6">
    <source>
        <dbReference type="EMBL" id="CAG8506378.1"/>
    </source>
</evidence>
<sequence length="475" mass="52391">GCVDTSIEFVMVTKPILSLNPKGFVSLLRSHGINAFHAIFNPKTGKVVTSHPILQPIGEFFVDEKKDFDKHEAIFGQIGPVSGVLQVMRSLKLRLRYCIRSSSGISTCRGAAAGGVRNWNYETVEDFFRDGIRLSRGMTHKNALANIWWGGGKGIIVRNTGVGLNQESTPQQRKIVFEEYGSFLSSLKGVYVTAEDVGVKEEDVAAIFSKTRFTTCIPPEFGGSGNPSYSTARGVVRALEAVFSYIGKDSLQGSTFAVQGAGHVATGIIHLLLQEKVKHIFVSDVDLQKISAAEVRFAKEFKEGRLTFRFTEHYDHSILFEDVDAVVPSAVGGILNPETIPNIKAKIVCGAANNQLGDLYKDDKLLAERGIIYVPDFLVNRMGIVNCADEAAGYVENDPLFEKHLGDTWEYSIYNLTKFILEKTVTSGSTPQEVAIELAEQKSFETNPIFDHRGIQIINSLIDSEEWKLKIKSSN</sequence>
<dbReference type="GO" id="GO:0016639">
    <property type="term" value="F:oxidoreductase activity, acting on the CH-NH2 group of donors, NAD or NADP as acceptor"/>
    <property type="evidence" value="ECO:0007669"/>
    <property type="project" value="InterPro"/>
</dbReference>
<dbReference type="EMBL" id="CAJVPV010001720">
    <property type="protein sequence ID" value="CAG8506378.1"/>
    <property type="molecule type" value="Genomic_DNA"/>
</dbReference>
<dbReference type="InterPro" id="IPR006097">
    <property type="entry name" value="Glu/Leu/Phe/Val/Trp_DH_dimer"/>
</dbReference>
<protein>
    <submittedName>
        <fullName evidence="6">9801_t:CDS:1</fullName>
    </submittedName>
</protein>
<dbReference type="Gene3D" id="3.40.50.720">
    <property type="entry name" value="NAD(P)-binding Rossmann-like Domain"/>
    <property type="match status" value="1"/>
</dbReference>
<dbReference type="SUPFAM" id="SSF51735">
    <property type="entry name" value="NAD(P)-binding Rossmann-fold domains"/>
    <property type="match status" value="1"/>
</dbReference>
<comment type="similarity">
    <text evidence="1 4">Belongs to the Glu/Leu/Phe/Val dehydrogenases family.</text>
</comment>
<gene>
    <name evidence="6" type="ORF">AMORRO_LOCUS3509</name>
</gene>
<dbReference type="AlphaFoldDB" id="A0A9N9F2Z1"/>
<name>A0A9N9F2Z1_9GLOM</name>
<accession>A0A9N9F2Z1</accession>
<dbReference type="SMART" id="SM00839">
    <property type="entry name" value="ELFV_dehydrog"/>
    <property type="match status" value="1"/>
</dbReference>
<dbReference type="PANTHER" id="PTHR42722:SF1">
    <property type="entry name" value="VALINE DEHYDROGENASE"/>
    <property type="match status" value="1"/>
</dbReference>
<reference evidence="6" key="1">
    <citation type="submission" date="2021-06" db="EMBL/GenBank/DDBJ databases">
        <authorList>
            <person name="Kallberg Y."/>
            <person name="Tangrot J."/>
            <person name="Rosling A."/>
        </authorList>
    </citation>
    <scope>NUCLEOTIDE SEQUENCE</scope>
    <source>
        <strain evidence="6">CL551</strain>
    </source>
</reference>
<dbReference type="Pfam" id="PF00208">
    <property type="entry name" value="ELFV_dehydrog"/>
    <property type="match status" value="1"/>
</dbReference>
<proteinExistence type="inferred from homology"/>
<dbReference type="InterPro" id="IPR006096">
    <property type="entry name" value="Glu/Leu/Phe/Val/Trp_DH_C"/>
</dbReference>
<dbReference type="PANTHER" id="PTHR42722">
    <property type="entry name" value="LEUCINE DEHYDROGENASE"/>
    <property type="match status" value="1"/>
</dbReference>
<evidence type="ECO:0000256" key="3">
    <source>
        <dbReference type="ARBA" id="ARBA00023027"/>
    </source>
</evidence>
<evidence type="ECO:0000259" key="5">
    <source>
        <dbReference type="SMART" id="SM00839"/>
    </source>
</evidence>
<evidence type="ECO:0000313" key="7">
    <source>
        <dbReference type="Proteomes" id="UP000789342"/>
    </source>
</evidence>
<feature type="non-terminal residue" evidence="6">
    <location>
        <position position="1"/>
    </location>
</feature>
<dbReference type="Gene3D" id="3.40.50.10860">
    <property type="entry name" value="Leucine Dehydrogenase, chain A, domain 1"/>
    <property type="match status" value="1"/>
</dbReference>
<dbReference type="InterPro" id="IPR016211">
    <property type="entry name" value="Glu/Phe/Leu/Val/Trp_DH_bac/arc"/>
</dbReference>
<keyword evidence="3" id="KW-0520">NAD</keyword>
<evidence type="ECO:0000256" key="2">
    <source>
        <dbReference type="ARBA" id="ARBA00023002"/>
    </source>
</evidence>
<dbReference type="OrthoDB" id="6718861at2759"/>
<dbReference type="PRINTS" id="PR00082">
    <property type="entry name" value="GLFDHDRGNASE"/>
</dbReference>
<dbReference type="Pfam" id="PF02812">
    <property type="entry name" value="ELFV_dehydrog_N"/>
    <property type="match status" value="1"/>
</dbReference>
<dbReference type="SUPFAM" id="SSF53223">
    <property type="entry name" value="Aminoacid dehydrogenase-like, N-terminal domain"/>
    <property type="match status" value="1"/>
</dbReference>
<organism evidence="6 7">
    <name type="scientific">Acaulospora morrowiae</name>
    <dbReference type="NCBI Taxonomy" id="94023"/>
    <lineage>
        <taxon>Eukaryota</taxon>
        <taxon>Fungi</taxon>
        <taxon>Fungi incertae sedis</taxon>
        <taxon>Mucoromycota</taxon>
        <taxon>Glomeromycotina</taxon>
        <taxon>Glomeromycetes</taxon>
        <taxon>Diversisporales</taxon>
        <taxon>Acaulosporaceae</taxon>
        <taxon>Acaulospora</taxon>
    </lineage>
</organism>
<feature type="domain" description="Glutamate/phenylalanine/leucine/valine/L-tryptophan dehydrogenase C-terminal" evidence="5">
    <location>
        <begin position="225"/>
        <end position="451"/>
    </location>
</feature>
<evidence type="ECO:0000256" key="1">
    <source>
        <dbReference type="ARBA" id="ARBA00006382"/>
    </source>
</evidence>
<dbReference type="InterPro" id="IPR046346">
    <property type="entry name" value="Aminoacid_DH-like_N_sf"/>
</dbReference>
<comment type="caution">
    <text evidence="6">The sequence shown here is derived from an EMBL/GenBank/DDBJ whole genome shotgun (WGS) entry which is preliminary data.</text>
</comment>
<keyword evidence="7" id="KW-1185">Reference proteome</keyword>
<dbReference type="InterPro" id="IPR036291">
    <property type="entry name" value="NAD(P)-bd_dom_sf"/>
</dbReference>